<dbReference type="AlphaFoldDB" id="A0AAX2R9C4"/>
<dbReference type="Proteomes" id="UP000294834">
    <property type="component" value="Unassembled WGS sequence"/>
</dbReference>
<sequence length="63" mass="7577">MEDKMDKIDKIEGYVRHVSDRNDIVYINQLSELQRLLIKEERYEEADKIGKIIKDEEIKLGIR</sequence>
<evidence type="ECO:0000313" key="1">
    <source>
        <dbReference type="EMBL" id="TDB09428.1"/>
    </source>
</evidence>
<evidence type="ECO:0000313" key="2">
    <source>
        <dbReference type="Proteomes" id="UP000294834"/>
    </source>
</evidence>
<dbReference type="EMBL" id="SLTX01000001">
    <property type="protein sequence ID" value="TDB09428.1"/>
    <property type="molecule type" value="Genomic_DNA"/>
</dbReference>
<reference evidence="1 2" key="1">
    <citation type="journal article" date="2019" name="Nat. Microbiol.">
        <title>Genomic variation and strain-specific functional adaptation in the human gut microbiome during early life.</title>
        <authorList>
            <person name="Vatanen T."/>
            <person name="Plichta D.R."/>
            <person name="Somani J."/>
            <person name="Munch P.C."/>
            <person name="Arthur T.D."/>
            <person name="Hall A.B."/>
            <person name="Rudolf S."/>
            <person name="Oakeley E.J."/>
            <person name="Ke X."/>
            <person name="Young R.A."/>
            <person name="Haiser H.J."/>
            <person name="Kolde R."/>
            <person name="Yassour M."/>
            <person name="Luopajarvi K."/>
            <person name="Siljander H."/>
            <person name="Virtanen S.M."/>
            <person name="Ilonen J."/>
            <person name="Uibo R."/>
            <person name="Tillmann V."/>
            <person name="Mokurov S."/>
            <person name="Dorshakova N."/>
            <person name="Porter J.A."/>
            <person name="McHardy A.C."/>
            <person name="Lahdesmaki H."/>
            <person name="Vlamakis H."/>
            <person name="Huttenhower C."/>
            <person name="Knip M."/>
            <person name="Xavier R.J."/>
        </authorList>
    </citation>
    <scope>NUCLEOTIDE SEQUENCE [LARGE SCALE GENOMIC DNA]</scope>
    <source>
        <strain evidence="1 2">RJX1052</strain>
    </source>
</reference>
<comment type="caution">
    <text evidence="1">The sequence shown here is derived from an EMBL/GenBank/DDBJ whole genome shotgun (WGS) entry which is preliminary data.</text>
</comment>
<protein>
    <submittedName>
        <fullName evidence="1">Uncharacterized protein</fullName>
    </submittedName>
</protein>
<gene>
    <name evidence="1" type="ORF">E1J06_14615</name>
</gene>
<accession>A0AAX2R9C4</accession>
<name>A0AAX2R9C4_9BACT</name>
<organism evidence="1 2">
    <name type="scientific">Phocaeicola dorei</name>
    <dbReference type="NCBI Taxonomy" id="357276"/>
    <lineage>
        <taxon>Bacteria</taxon>
        <taxon>Pseudomonadati</taxon>
        <taxon>Bacteroidota</taxon>
        <taxon>Bacteroidia</taxon>
        <taxon>Bacteroidales</taxon>
        <taxon>Bacteroidaceae</taxon>
        <taxon>Phocaeicola</taxon>
    </lineage>
</organism>
<proteinExistence type="predicted"/>